<name>A0A6G0ZL56_APHCR</name>
<dbReference type="PROSITE" id="PS01203">
    <property type="entry name" value="BTG_2"/>
    <property type="match status" value="1"/>
</dbReference>
<organism evidence="4 5">
    <name type="scientific">Aphis craccivora</name>
    <name type="common">Cowpea aphid</name>
    <dbReference type="NCBI Taxonomy" id="307492"/>
    <lineage>
        <taxon>Eukaryota</taxon>
        <taxon>Metazoa</taxon>
        <taxon>Ecdysozoa</taxon>
        <taxon>Arthropoda</taxon>
        <taxon>Hexapoda</taxon>
        <taxon>Insecta</taxon>
        <taxon>Pterygota</taxon>
        <taxon>Neoptera</taxon>
        <taxon>Paraneoptera</taxon>
        <taxon>Hemiptera</taxon>
        <taxon>Sternorrhyncha</taxon>
        <taxon>Aphidomorpha</taxon>
        <taxon>Aphidoidea</taxon>
        <taxon>Aphididae</taxon>
        <taxon>Aphidini</taxon>
        <taxon>Aphis</taxon>
        <taxon>Aphis</taxon>
    </lineage>
</organism>
<evidence type="ECO:0000313" key="4">
    <source>
        <dbReference type="EMBL" id="KAF0772088.1"/>
    </source>
</evidence>
<feature type="compositionally biased region" description="Low complexity" evidence="2">
    <location>
        <begin position="146"/>
        <end position="211"/>
    </location>
</feature>
<gene>
    <name evidence="4" type="ORF">FWK35_00009879</name>
</gene>
<sequence>MRVELESAVKFIISMLRAGHRSRLVRSKGDKFFLEPEIEMLQLSLLTVMNRQYKDFWFPESPNRGSAYRCIRINKDKMDPIIARAADACGLSCHLIRTYLPDELTLWVDPSEVSYRIGEEDGSICVLYEAPIQQSHEMAVTQPGRPSSSSSSSSSVSTSPGSYSSSSPPFNNSHNRNSHLNLQHQQQQQHLQQQQQQHQQQQQQQQQQMHQTDGMMGSYSNYTSPVKPSNVITFVPPSYGSPVQFVHSPYQSYPAFISS</sequence>
<evidence type="ECO:0000259" key="3">
    <source>
        <dbReference type="PROSITE" id="PS01203"/>
    </source>
</evidence>
<dbReference type="PRINTS" id="PR00310">
    <property type="entry name" value="ANTIPRLFBTG1"/>
</dbReference>
<feature type="region of interest" description="Disordered" evidence="2">
    <location>
        <begin position="137"/>
        <end position="223"/>
    </location>
</feature>
<dbReference type="GO" id="GO:0005634">
    <property type="term" value="C:nucleus"/>
    <property type="evidence" value="ECO:0007669"/>
    <property type="project" value="TreeGrafter"/>
</dbReference>
<reference evidence="4 5" key="1">
    <citation type="submission" date="2019-08" db="EMBL/GenBank/DDBJ databases">
        <title>Whole genome of Aphis craccivora.</title>
        <authorList>
            <person name="Voronova N.V."/>
            <person name="Shulinski R.S."/>
            <person name="Bandarenka Y.V."/>
            <person name="Zhorov D.G."/>
            <person name="Warner D."/>
        </authorList>
    </citation>
    <scope>NUCLEOTIDE SEQUENCE [LARGE SCALE GENOMIC DNA]</scope>
    <source>
        <strain evidence="4">180601</strain>
        <tissue evidence="4">Whole Body</tissue>
    </source>
</reference>
<dbReference type="OrthoDB" id="19928at2759"/>
<dbReference type="InterPro" id="IPR036054">
    <property type="entry name" value="BTG-like_sf"/>
</dbReference>
<proteinExistence type="inferred from homology"/>
<dbReference type="AlphaFoldDB" id="A0A6G0ZL56"/>
<keyword evidence="5" id="KW-1185">Reference proteome</keyword>
<feature type="domain" description="Anti-proliferative protein" evidence="3">
    <location>
        <begin position="100"/>
        <end position="119"/>
    </location>
</feature>
<evidence type="ECO:0000256" key="2">
    <source>
        <dbReference type="SAM" id="MobiDB-lite"/>
    </source>
</evidence>
<dbReference type="InterPro" id="IPR033332">
    <property type="entry name" value="BTG"/>
</dbReference>
<dbReference type="SUPFAM" id="SSF160696">
    <property type="entry name" value="BTG domain-like"/>
    <property type="match status" value="1"/>
</dbReference>
<dbReference type="PANTHER" id="PTHR22978:SF22">
    <property type="entry name" value="BTG FAMILY PROTEIN"/>
    <property type="match status" value="1"/>
</dbReference>
<dbReference type="SMART" id="SM00099">
    <property type="entry name" value="btg1"/>
    <property type="match status" value="1"/>
</dbReference>
<dbReference type="Pfam" id="PF07742">
    <property type="entry name" value="BTG"/>
    <property type="match status" value="1"/>
</dbReference>
<evidence type="ECO:0000313" key="5">
    <source>
        <dbReference type="Proteomes" id="UP000478052"/>
    </source>
</evidence>
<protein>
    <submittedName>
        <fullName evidence="4">Protein Tob1-like</fullName>
    </submittedName>
</protein>
<dbReference type="InterPro" id="IPR002087">
    <property type="entry name" value="Anti_prolifrtn"/>
</dbReference>
<accession>A0A6G0ZL56</accession>
<dbReference type="Gene3D" id="3.90.640.90">
    <property type="entry name" value="Anti-proliferative protein, N-terminal domain"/>
    <property type="match status" value="1"/>
</dbReference>
<dbReference type="GO" id="GO:0008285">
    <property type="term" value="P:negative regulation of cell population proliferation"/>
    <property type="evidence" value="ECO:0007669"/>
    <property type="project" value="TreeGrafter"/>
</dbReference>
<dbReference type="EMBL" id="VUJU01000214">
    <property type="protein sequence ID" value="KAF0772088.1"/>
    <property type="molecule type" value="Genomic_DNA"/>
</dbReference>
<comment type="caution">
    <text evidence="4">The sequence shown here is derived from an EMBL/GenBank/DDBJ whole genome shotgun (WGS) entry which is preliminary data.</text>
</comment>
<comment type="similarity">
    <text evidence="1">Belongs to the BTG family.</text>
</comment>
<evidence type="ECO:0000256" key="1">
    <source>
        <dbReference type="ARBA" id="ARBA00007989"/>
    </source>
</evidence>
<dbReference type="Proteomes" id="UP000478052">
    <property type="component" value="Unassembled WGS sequence"/>
</dbReference>
<dbReference type="PANTHER" id="PTHR22978">
    <property type="entry name" value="B-CELL TRANSLOCATION GENE"/>
    <property type="match status" value="1"/>
</dbReference>
<dbReference type="GO" id="GO:0005737">
    <property type="term" value="C:cytoplasm"/>
    <property type="evidence" value="ECO:0007669"/>
    <property type="project" value="TreeGrafter"/>
</dbReference>